<sequence length="379" mass="41330">MSAHDQGDRLAPLRLEHARLQESMADPALHDDAARARRVGRRYAELDGVLAAAAQLERTAAELETARELVELEDDDEEIAAEAEELAARLAQEREHLDDLLAPRDPDDVRDVILEIKAGAGGEESALFAAEMLRMYRAYAESKGWRLEVLTSAESDLGGLKDVTVAIAARSVAGPADGVWAHLKHEAGVHRVQRVPVTESQGRIHTSAVGVLVLPEADDEDESELLAEAMAPANLRIDVFRSSGPGGQSVNTTDSAVRITHLPTGVVVSCQDQKSQLQNREQALRILRTRLLDARRAEQEAQSSAARRSQVRSVDRSERIRTYNFPESRVADHRTGYKAGNLAQVLAGDLDELIASSRDAERAARLADAEAGTDQGQER</sequence>
<dbReference type="GO" id="GO:0005737">
    <property type="term" value="C:cytoplasm"/>
    <property type="evidence" value="ECO:0007669"/>
    <property type="project" value="UniProtKB-SubCell"/>
</dbReference>
<dbReference type="InterPro" id="IPR004373">
    <property type="entry name" value="RF-1"/>
</dbReference>
<reference evidence="11" key="1">
    <citation type="journal article" date="2021" name="PeerJ">
        <title>Extensive microbial diversity within the chicken gut microbiome revealed by metagenomics and culture.</title>
        <authorList>
            <person name="Gilroy R."/>
            <person name="Ravi A."/>
            <person name="Getino M."/>
            <person name="Pursley I."/>
            <person name="Horton D.L."/>
            <person name="Alikhan N.F."/>
            <person name="Baker D."/>
            <person name="Gharbi K."/>
            <person name="Hall N."/>
            <person name="Watson M."/>
            <person name="Adriaenssens E.M."/>
            <person name="Foster-Nyarko E."/>
            <person name="Jarju S."/>
            <person name="Secka A."/>
            <person name="Antonio M."/>
            <person name="Oren A."/>
            <person name="Chaudhuri R.R."/>
            <person name="La Ragione R."/>
            <person name="Hildebrand F."/>
            <person name="Pallen M.J."/>
        </authorList>
    </citation>
    <scope>NUCLEOTIDE SEQUENCE</scope>
    <source>
        <strain evidence="11">ChiGjej5B5-22894</strain>
    </source>
</reference>
<dbReference type="InterPro" id="IPR000352">
    <property type="entry name" value="Pep_chain_release_fac_I"/>
</dbReference>
<comment type="function">
    <text evidence="1 7">Peptide chain release factor 1 directs the termination of translation in response to the peptide chain termination codons UAG and UAA.</text>
</comment>
<evidence type="ECO:0000256" key="1">
    <source>
        <dbReference type="ARBA" id="ARBA00002986"/>
    </source>
</evidence>
<evidence type="ECO:0000313" key="11">
    <source>
        <dbReference type="EMBL" id="HJG90732.1"/>
    </source>
</evidence>
<feature type="coiled-coil region" evidence="8">
    <location>
        <begin position="46"/>
        <end position="100"/>
    </location>
</feature>
<dbReference type="Gene3D" id="6.10.140.1950">
    <property type="match status" value="1"/>
</dbReference>
<evidence type="ECO:0000256" key="8">
    <source>
        <dbReference type="SAM" id="Coils"/>
    </source>
</evidence>
<dbReference type="InterPro" id="IPR050057">
    <property type="entry name" value="Prokaryotic/Mito_RF"/>
</dbReference>
<dbReference type="Gene3D" id="3.30.160.20">
    <property type="match status" value="1"/>
</dbReference>
<reference evidence="11" key="2">
    <citation type="submission" date="2021-09" db="EMBL/GenBank/DDBJ databases">
        <authorList>
            <person name="Gilroy R."/>
        </authorList>
    </citation>
    <scope>NUCLEOTIDE SEQUENCE</scope>
    <source>
        <strain evidence="11">ChiGjej5B5-22894</strain>
    </source>
</reference>
<accession>A0A921MUP3</accession>
<gene>
    <name evidence="7 11" type="primary">prfA</name>
    <name evidence="11" type="ORF">K8V81_03305</name>
</gene>
<dbReference type="AlphaFoldDB" id="A0A921MUP3"/>
<comment type="PTM">
    <text evidence="7">Methylated by PrmC. Methylation increases the termination efficiency of RF1.</text>
</comment>
<dbReference type="Proteomes" id="UP000742460">
    <property type="component" value="Unassembled WGS sequence"/>
</dbReference>
<feature type="domain" description="Prokaryotic-type class I peptide chain release factors" evidence="10">
    <location>
        <begin position="241"/>
        <end position="257"/>
    </location>
</feature>
<feature type="modified residue" description="N5-methylglutamine" evidence="7">
    <location>
        <position position="248"/>
    </location>
</feature>
<evidence type="ECO:0000256" key="7">
    <source>
        <dbReference type="HAMAP-Rule" id="MF_00093"/>
    </source>
</evidence>
<keyword evidence="5 7" id="KW-0648">Protein biosynthesis</keyword>
<dbReference type="SUPFAM" id="SSF75620">
    <property type="entry name" value="Release factor"/>
    <property type="match status" value="1"/>
</dbReference>
<comment type="subcellular location">
    <subcellularLocation>
        <location evidence="7">Cytoplasm</location>
    </subcellularLocation>
</comment>
<organism evidence="11 12">
    <name type="scientific">Brachybacterium massiliense</name>
    <dbReference type="NCBI Taxonomy" id="1755098"/>
    <lineage>
        <taxon>Bacteria</taxon>
        <taxon>Bacillati</taxon>
        <taxon>Actinomycetota</taxon>
        <taxon>Actinomycetes</taxon>
        <taxon>Micrococcales</taxon>
        <taxon>Dermabacteraceae</taxon>
        <taxon>Brachybacterium</taxon>
    </lineage>
</organism>
<dbReference type="SMART" id="SM00937">
    <property type="entry name" value="PCRF"/>
    <property type="match status" value="1"/>
</dbReference>
<evidence type="ECO:0000259" key="10">
    <source>
        <dbReference type="PROSITE" id="PS00745"/>
    </source>
</evidence>
<dbReference type="PANTHER" id="PTHR43804:SF7">
    <property type="entry name" value="LD18447P"/>
    <property type="match status" value="1"/>
</dbReference>
<dbReference type="Pfam" id="PF00472">
    <property type="entry name" value="RF-1"/>
    <property type="match status" value="1"/>
</dbReference>
<dbReference type="PANTHER" id="PTHR43804">
    <property type="entry name" value="LD18447P"/>
    <property type="match status" value="1"/>
</dbReference>
<evidence type="ECO:0000256" key="9">
    <source>
        <dbReference type="SAM" id="MobiDB-lite"/>
    </source>
</evidence>
<dbReference type="PROSITE" id="PS00745">
    <property type="entry name" value="RF_PROK_I"/>
    <property type="match status" value="1"/>
</dbReference>
<dbReference type="NCBIfam" id="NF001859">
    <property type="entry name" value="PRK00591.1"/>
    <property type="match status" value="1"/>
</dbReference>
<dbReference type="Pfam" id="PF03462">
    <property type="entry name" value="PCRF"/>
    <property type="match status" value="1"/>
</dbReference>
<comment type="similarity">
    <text evidence="2 7">Belongs to the prokaryotic/mitochondrial release factor family.</text>
</comment>
<evidence type="ECO:0000256" key="3">
    <source>
        <dbReference type="ARBA" id="ARBA00022481"/>
    </source>
</evidence>
<feature type="region of interest" description="Disordered" evidence="9">
    <location>
        <begin position="298"/>
        <end position="317"/>
    </location>
</feature>
<comment type="caution">
    <text evidence="11">The sequence shown here is derived from an EMBL/GenBank/DDBJ whole genome shotgun (WGS) entry which is preliminary data.</text>
</comment>
<dbReference type="NCBIfam" id="TIGR00019">
    <property type="entry name" value="prfA"/>
    <property type="match status" value="1"/>
</dbReference>
<name>A0A921MUP3_9MICO</name>
<dbReference type="EMBL" id="DYUE01000088">
    <property type="protein sequence ID" value="HJG90732.1"/>
    <property type="molecule type" value="Genomic_DNA"/>
</dbReference>
<protein>
    <recommendedName>
        <fullName evidence="6 7">Peptide chain release factor 1</fullName>
        <shortName evidence="7">RF-1</shortName>
    </recommendedName>
</protein>
<dbReference type="InterPro" id="IPR045853">
    <property type="entry name" value="Pep_chain_release_fac_I_sf"/>
</dbReference>
<proteinExistence type="inferred from homology"/>
<evidence type="ECO:0000256" key="2">
    <source>
        <dbReference type="ARBA" id="ARBA00010835"/>
    </source>
</evidence>
<evidence type="ECO:0000256" key="6">
    <source>
        <dbReference type="ARBA" id="ARBA00050039"/>
    </source>
</evidence>
<evidence type="ECO:0000256" key="5">
    <source>
        <dbReference type="ARBA" id="ARBA00022917"/>
    </source>
</evidence>
<dbReference type="FunFam" id="3.30.160.20:FF:000004">
    <property type="entry name" value="Peptide chain release factor 1"/>
    <property type="match status" value="1"/>
</dbReference>
<dbReference type="Gene3D" id="3.30.70.1660">
    <property type="match status" value="1"/>
</dbReference>
<dbReference type="GO" id="GO:0016149">
    <property type="term" value="F:translation release factor activity, codon specific"/>
    <property type="evidence" value="ECO:0007669"/>
    <property type="project" value="UniProtKB-UniRule"/>
</dbReference>
<feature type="compositionally biased region" description="Low complexity" evidence="9">
    <location>
        <begin position="300"/>
        <end position="312"/>
    </location>
</feature>
<keyword evidence="3 7" id="KW-0488">Methylation</keyword>
<keyword evidence="8" id="KW-0175">Coiled coil</keyword>
<dbReference type="InterPro" id="IPR005139">
    <property type="entry name" value="PCRF"/>
</dbReference>
<evidence type="ECO:0000256" key="4">
    <source>
        <dbReference type="ARBA" id="ARBA00022490"/>
    </source>
</evidence>
<dbReference type="HAMAP" id="MF_00093">
    <property type="entry name" value="Rel_fac_1"/>
    <property type="match status" value="1"/>
</dbReference>
<keyword evidence="4 7" id="KW-0963">Cytoplasm</keyword>
<evidence type="ECO:0000313" key="12">
    <source>
        <dbReference type="Proteomes" id="UP000742460"/>
    </source>
</evidence>